<dbReference type="InterPro" id="IPR011545">
    <property type="entry name" value="DEAD/DEAH_box_helicase_dom"/>
</dbReference>
<dbReference type="Pfam" id="PF00270">
    <property type="entry name" value="DEAD"/>
    <property type="match status" value="1"/>
</dbReference>
<dbReference type="PROSITE" id="PS51194">
    <property type="entry name" value="HELICASE_CTER"/>
    <property type="match status" value="1"/>
</dbReference>
<dbReference type="EMBL" id="CP042905">
    <property type="protein sequence ID" value="QEE17469.2"/>
    <property type="molecule type" value="Genomic_DNA"/>
</dbReference>
<dbReference type="Proteomes" id="UP000321408">
    <property type="component" value="Chromosome"/>
</dbReference>
<evidence type="ECO:0000256" key="3">
    <source>
        <dbReference type="ARBA" id="ARBA00022806"/>
    </source>
</evidence>
<dbReference type="GO" id="GO:0004386">
    <property type="term" value="F:helicase activity"/>
    <property type="evidence" value="ECO:0007669"/>
    <property type="project" value="UniProtKB-KW"/>
</dbReference>
<dbReference type="GO" id="GO:0005524">
    <property type="term" value="F:ATP binding"/>
    <property type="evidence" value="ECO:0007669"/>
    <property type="project" value="UniProtKB-KW"/>
</dbReference>
<dbReference type="SMART" id="SM00490">
    <property type="entry name" value="HELICc"/>
    <property type="match status" value="1"/>
</dbReference>
<dbReference type="PROSITE" id="PS51192">
    <property type="entry name" value="HELICASE_ATP_BIND_1"/>
    <property type="match status" value="1"/>
</dbReference>
<dbReference type="AlphaFoldDB" id="A0A5B9DDS5"/>
<dbReference type="GO" id="GO:0003676">
    <property type="term" value="F:nucleic acid binding"/>
    <property type="evidence" value="ECO:0007669"/>
    <property type="project" value="InterPro"/>
</dbReference>
<protein>
    <submittedName>
        <fullName evidence="5">DUF5814 domain-containing protein</fullName>
    </submittedName>
</protein>
<dbReference type="Gene3D" id="1.10.3380.30">
    <property type="match status" value="1"/>
</dbReference>
<keyword evidence="6" id="KW-1185">Reference proteome</keyword>
<reference evidence="5 6" key="1">
    <citation type="journal article" date="2020" name="Nature">
        <title>Isolation of an archaeon at the prokaryote-eukaryote interface.</title>
        <authorList>
            <person name="Imachi H."/>
            <person name="Nobu M.K."/>
            <person name="Nakahara N."/>
            <person name="Morono Y."/>
            <person name="Ogawara M."/>
            <person name="Takaki Y."/>
            <person name="Takano Y."/>
            <person name="Uematsu K."/>
            <person name="Ikuta T."/>
            <person name="Ito M."/>
            <person name="Matsui Y."/>
            <person name="Miyazaki M."/>
            <person name="Murata K."/>
            <person name="Saito Y."/>
            <person name="Sakai S."/>
            <person name="Song C."/>
            <person name="Tasumi E."/>
            <person name="Yamanaka Y."/>
            <person name="Yamaguchi T."/>
            <person name="Kamagata Y."/>
            <person name="Tamaki H."/>
            <person name="Takai K."/>
        </authorList>
    </citation>
    <scope>NUCLEOTIDE SEQUENCE [LARGE SCALE GENOMIC DNA]</scope>
    <source>
        <strain evidence="5 6">MK-D1</strain>
    </source>
</reference>
<dbReference type="Pfam" id="PF00271">
    <property type="entry name" value="Helicase_C"/>
    <property type="match status" value="1"/>
</dbReference>
<gene>
    <name evidence="5" type="ORF">DSAG12_03306</name>
</gene>
<evidence type="ECO:0000313" key="6">
    <source>
        <dbReference type="Proteomes" id="UP000321408"/>
    </source>
</evidence>
<dbReference type="InterPro" id="IPR050474">
    <property type="entry name" value="Hel308_SKI2-like"/>
</dbReference>
<dbReference type="GO" id="GO:0016787">
    <property type="term" value="F:hydrolase activity"/>
    <property type="evidence" value="ECO:0007669"/>
    <property type="project" value="UniProtKB-KW"/>
</dbReference>
<reference evidence="5 6" key="2">
    <citation type="journal article" date="2024" name="Int. J. Syst. Evol. Microbiol.">
        <title>Promethearchaeum syntrophicum gen. nov., sp. nov., an anaerobic, obligately syntrophic archaeon, the first isolate of the lineage 'Asgard' archaea, and proposal of the new archaeal phylum Promethearchaeota phyl. nov. and kingdom Promethearchaeati regn. nov.</title>
        <authorList>
            <person name="Imachi H."/>
            <person name="Nobu M.K."/>
            <person name="Kato S."/>
            <person name="Takaki Y."/>
            <person name="Miyazaki M."/>
            <person name="Miyata M."/>
            <person name="Ogawara M."/>
            <person name="Saito Y."/>
            <person name="Sakai S."/>
            <person name="Tahara Y.O."/>
            <person name="Takano Y."/>
            <person name="Tasumi E."/>
            <person name="Uematsu K."/>
            <person name="Yoshimura T."/>
            <person name="Itoh T."/>
            <person name="Ohkuma M."/>
            <person name="Takai K."/>
        </authorList>
    </citation>
    <scope>NUCLEOTIDE SEQUENCE [LARGE SCALE GENOMIC DNA]</scope>
    <source>
        <strain evidence="5 6">MK-D1</strain>
    </source>
</reference>
<dbReference type="PANTHER" id="PTHR47961:SF1">
    <property type="entry name" value="ATP-DEPENDENT HELICASE MJ1401-RELATED"/>
    <property type="match status" value="1"/>
</dbReference>
<dbReference type="GO" id="GO:0140097">
    <property type="term" value="F:catalytic activity, acting on DNA"/>
    <property type="evidence" value="ECO:0007669"/>
    <property type="project" value="UniProtKB-ARBA"/>
</dbReference>
<evidence type="ECO:0000256" key="4">
    <source>
        <dbReference type="ARBA" id="ARBA00022840"/>
    </source>
</evidence>
<dbReference type="Pfam" id="PF19131">
    <property type="entry name" value="DUF5814"/>
    <property type="match status" value="1"/>
</dbReference>
<dbReference type="SUPFAM" id="SSF52540">
    <property type="entry name" value="P-loop containing nucleoside triphosphate hydrolases"/>
    <property type="match status" value="1"/>
</dbReference>
<dbReference type="Gene3D" id="3.40.50.300">
    <property type="entry name" value="P-loop containing nucleotide triphosphate hydrolases"/>
    <property type="match status" value="2"/>
</dbReference>
<evidence type="ECO:0000256" key="2">
    <source>
        <dbReference type="ARBA" id="ARBA00022801"/>
    </source>
</evidence>
<dbReference type="InterPro" id="IPR014001">
    <property type="entry name" value="Helicase_ATP-bd"/>
</dbReference>
<dbReference type="SMART" id="SM00487">
    <property type="entry name" value="DEXDc"/>
    <property type="match status" value="1"/>
</dbReference>
<keyword evidence="2" id="KW-0378">Hydrolase</keyword>
<accession>A0A5B9DDS5</accession>
<proteinExistence type="predicted"/>
<organism evidence="5 6">
    <name type="scientific">Promethearchaeum syntrophicum</name>
    <dbReference type="NCBI Taxonomy" id="2594042"/>
    <lineage>
        <taxon>Archaea</taxon>
        <taxon>Promethearchaeati</taxon>
        <taxon>Promethearchaeota</taxon>
        <taxon>Promethearchaeia</taxon>
        <taxon>Promethearchaeales</taxon>
        <taxon>Promethearchaeaceae</taxon>
        <taxon>Promethearchaeum</taxon>
    </lineage>
</organism>
<dbReference type="InterPro" id="IPR043852">
    <property type="entry name" value="DUF5814"/>
</dbReference>
<dbReference type="KEGG" id="psyt:DSAG12_03306"/>
<dbReference type="InterPro" id="IPR001650">
    <property type="entry name" value="Helicase_C-like"/>
</dbReference>
<sequence>MDKDEDHPNKPYFDVACFELTKDDTFYNEIRYRETPFFIGLILLEEDPQKGNLIPFKFWKTKQNQSSQENINVNVDPTTFRLFILNAKFVVIGNHLNIPQGYELDKYQIVETETHSVQKLQMLDYLKKLEPLYEYCNSIQYKNIRNFLFCHSCKQEKKHTLIDEKTRYKNHAFYVCKSCAGKEIIRTLKKTMKISPAIKMYLRDLLNKYNDVVKVLNVFGPNFNILEHREATLVSIKKKRVKKKDEYLKKQTIYDFNLPDLLKIYYKKQNKEQLLPAQIMALEHGLLENQDELVVSATSSGKTMIGELTGISKILNNKMAIIAKKNKSSSTFKSTDDLQNLSNSQNEYIIQLGKTQSKSKMLYIVPIVALANMRNREYKEFKKIGINSVLKVGISHISKRKRSIKESGKFQNADIIVGTYEAIDIILRSGRPYLLKDVRTIVIDEIQMLSDTERGSILDGLIGRLRLYLPKAQMLYLSATISDPKGLSSHLRATLINYTDRPVPIEQHLVMCIEDGAKLKNMRNLVRSEFKIKSSYGFRGQSIVFTNSRKNTERLAEYLRENHIQSLAYHGGLDHSQRKYVEKSFEKQKISCVITTAALAAGVDFPASMVIFYNLSMGIQELTVADFEQMSGRAGRLKKHDLGKVYMLVNPGKVSAGSQSDTEDQLAVRLLKGKIEPLKLNPNEGAQYSEILAVIAMYSSKSENNSGILKTELEYYHSMLYNGEFDLDQALIYLRKNKFIEIIRNKSVARATRFGKAVAESFFSLKTAIKIRKSLITPVSEELPAPDMIELAQSLDTFNNVYVTNRILSELSIKGNQQVKSNNLFSSSVLSMVNAEHLGKKKRAHVSRRLYGVIIRWSEDIFNCTCKDKPYCECGKNNIERFIVDYRLSGLSVTEIVLELEEEYEIKIFTGDIIDYLESMINSLFSIQKIGRSVKIPAQTMLKIKDIRKIVNELIGTKKK</sequence>
<dbReference type="InterPro" id="IPR027417">
    <property type="entry name" value="P-loop_NTPase"/>
</dbReference>
<keyword evidence="3" id="KW-0347">Helicase</keyword>
<dbReference type="PANTHER" id="PTHR47961">
    <property type="entry name" value="DNA POLYMERASE THETA, PUTATIVE (AFU_ORTHOLOGUE AFUA_1G05260)-RELATED"/>
    <property type="match status" value="1"/>
</dbReference>
<evidence type="ECO:0000256" key="1">
    <source>
        <dbReference type="ARBA" id="ARBA00022741"/>
    </source>
</evidence>
<evidence type="ECO:0000313" key="5">
    <source>
        <dbReference type="EMBL" id="QEE17469.2"/>
    </source>
</evidence>
<keyword evidence="4" id="KW-0067">ATP-binding</keyword>
<name>A0A5B9DDS5_9ARCH</name>
<keyword evidence="1" id="KW-0547">Nucleotide-binding</keyword>